<dbReference type="STRING" id="926569.ANT_01110"/>
<keyword evidence="8" id="KW-1185">Reference proteome</keyword>
<dbReference type="EMBL" id="AP012029">
    <property type="protein sequence ID" value="BAJ62145.1"/>
    <property type="molecule type" value="Genomic_DNA"/>
</dbReference>
<accession>E8MZ02</accession>
<feature type="signal peptide" evidence="4">
    <location>
        <begin position="1"/>
        <end position="25"/>
    </location>
</feature>
<keyword evidence="2 3" id="KW-0175">Coiled coil</keyword>
<keyword evidence="4" id="KW-0732">Signal</keyword>
<dbReference type="GO" id="GO:0030313">
    <property type="term" value="C:cell envelope"/>
    <property type="evidence" value="ECO:0007669"/>
    <property type="project" value="UniProtKB-SubCell"/>
</dbReference>
<feature type="domain" description="CzcB-like barrel-sandwich hybrid" evidence="5">
    <location>
        <begin position="62"/>
        <end position="305"/>
    </location>
</feature>
<proteinExistence type="predicted"/>
<feature type="domain" description="YknX-like beta-barrel" evidence="6">
    <location>
        <begin position="315"/>
        <end position="383"/>
    </location>
</feature>
<name>E8MZ02_ANATU</name>
<dbReference type="SUPFAM" id="SSF111369">
    <property type="entry name" value="HlyD-like secretion proteins"/>
    <property type="match status" value="1"/>
</dbReference>
<dbReference type="Gene3D" id="2.40.50.100">
    <property type="match status" value="2"/>
</dbReference>
<dbReference type="PROSITE" id="PS51257">
    <property type="entry name" value="PROKAR_LIPOPROTEIN"/>
    <property type="match status" value="1"/>
</dbReference>
<evidence type="ECO:0000313" key="8">
    <source>
        <dbReference type="Proteomes" id="UP000008922"/>
    </source>
</evidence>
<dbReference type="PANTHER" id="PTHR32347:SF23">
    <property type="entry name" value="BLL5650 PROTEIN"/>
    <property type="match status" value="1"/>
</dbReference>
<feature type="chain" id="PRO_5003228491" evidence="4">
    <location>
        <begin position="26"/>
        <end position="388"/>
    </location>
</feature>
<evidence type="ECO:0000256" key="1">
    <source>
        <dbReference type="ARBA" id="ARBA00004196"/>
    </source>
</evidence>
<comment type="subcellular location">
    <subcellularLocation>
        <location evidence="1">Cell envelope</location>
    </subcellularLocation>
</comment>
<evidence type="ECO:0000256" key="3">
    <source>
        <dbReference type="SAM" id="Coils"/>
    </source>
</evidence>
<feature type="coiled-coil region" evidence="3">
    <location>
        <begin position="88"/>
        <end position="276"/>
    </location>
</feature>
<dbReference type="InterPro" id="IPR058647">
    <property type="entry name" value="BSH_CzcB-like"/>
</dbReference>
<dbReference type="KEGG" id="atm:ANT_01110"/>
<dbReference type="HOGENOM" id="CLU_018816_6_3_0"/>
<organism evidence="7 8">
    <name type="scientific">Anaerolinea thermophila (strain DSM 14523 / JCM 11388 / NBRC 100420 / UNI-1)</name>
    <dbReference type="NCBI Taxonomy" id="926569"/>
    <lineage>
        <taxon>Bacteria</taxon>
        <taxon>Bacillati</taxon>
        <taxon>Chloroflexota</taxon>
        <taxon>Anaerolineae</taxon>
        <taxon>Anaerolineales</taxon>
        <taxon>Anaerolineaceae</taxon>
        <taxon>Anaerolinea</taxon>
    </lineage>
</organism>
<dbReference type="RefSeq" id="WP_013558543.1">
    <property type="nucleotide sequence ID" value="NC_014960.1"/>
</dbReference>
<dbReference type="InterPro" id="IPR058636">
    <property type="entry name" value="Beta-barrel_YknX"/>
</dbReference>
<dbReference type="PANTHER" id="PTHR32347">
    <property type="entry name" value="EFFLUX SYSTEM COMPONENT YKNX-RELATED"/>
    <property type="match status" value="1"/>
</dbReference>
<dbReference type="Gene3D" id="2.40.30.170">
    <property type="match status" value="1"/>
</dbReference>
<sequence>MTWKKSILSAVIVLWLAGCSALPWAQSAPQATPVPTVSENGGVLAEAKLVPNDSASLFFLSGGTLAEVLVSEGEQVQAGQVLARLSESAQAQATLAQAKAELLAAQQALDTLNKKAALTAEQARVAMLEAEREAVQAWQAFDRLDTRATRDRIDDLRERAADLQQELQDREETLGRYSNLAADNPTRKRAEDDVEQARLRYNDASRELNQLTNEVELARARWDLANQRLEDARRTYEARQELKPDPDELALAQARVEAAQAAVAAAKEALSRLELRAPFDGTVVEVRYSPGESVAPAQTVLVLADLSEWYAETVDLSEKDVVKIKAGQAVEIIPDALPEVTLKGEVERIALFPLERGGDVVYRVRVRLLESDERLRWGMTVDVRFPQE</sequence>
<reference evidence="7 8" key="1">
    <citation type="submission" date="2010-12" db="EMBL/GenBank/DDBJ databases">
        <title>Whole genome sequence of Anaerolinea thermophila UNI-1.</title>
        <authorList>
            <person name="Narita-Yamada S."/>
            <person name="Kishi E."/>
            <person name="Watanabe Y."/>
            <person name="Takasaki K."/>
            <person name="Ankai A."/>
            <person name="Oguchi A."/>
            <person name="Fukui S."/>
            <person name="Takahashi M."/>
            <person name="Yashiro I."/>
            <person name="Hosoyama A."/>
            <person name="Sekiguchi Y."/>
            <person name="Hanada S."/>
            <person name="Fujita N."/>
        </authorList>
    </citation>
    <scope>NUCLEOTIDE SEQUENCE [LARGE SCALE GENOMIC DNA]</scope>
    <source>
        <strain evidence="8">DSM 14523 / JCM 11388 / NBRC 100420 / UNI-1</strain>
    </source>
</reference>
<dbReference type="Pfam" id="PF25990">
    <property type="entry name" value="Beta-barrel_YknX"/>
    <property type="match status" value="1"/>
</dbReference>
<evidence type="ECO:0000259" key="6">
    <source>
        <dbReference type="Pfam" id="PF25990"/>
    </source>
</evidence>
<gene>
    <name evidence="7" type="ordered locus">ANT_01110</name>
</gene>
<evidence type="ECO:0000256" key="2">
    <source>
        <dbReference type="ARBA" id="ARBA00023054"/>
    </source>
</evidence>
<dbReference type="PRINTS" id="PR01490">
    <property type="entry name" value="RTXTOXIND"/>
</dbReference>
<evidence type="ECO:0000259" key="5">
    <source>
        <dbReference type="Pfam" id="PF25973"/>
    </source>
</evidence>
<protein>
    <submittedName>
        <fullName evidence="7">Secretion protein HlyD family protein</fullName>
    </submittedName>
</protein>
<dbReference type="eggNOG" id="COG0845">
    <property type="taxonomic scope" value="Bacteria"/>
</dbReference>
<evidence type="ECO:0000256" key="4">
    <source>
        <dbReference type="SAM" id="SignalP"/>
    </source>
</evidence>
<dbReference type="AlphaFoldDB" id="E8MZ02"/>
<dbReference type="InParanoid" id="E8MZ02"/>
<dbReference type="Proteomes" id="UP000008922">
    <property type="component" value="Chromosome"/>
</dbReference>
<dbReference type="InterPro" id="IPR050465">
    <property type="entry name" value="UPF0194_transport"/>
</dbReference>
<evidence type="ECO:0000313" key="7">
    <source>
        <dbReference type="EMBL" id="BAJ62145.1"/>
    </source>
</evidence>
<dbReference type="Pfam" id="PF25973">
    <property type="entry name" value="BSH_CzcB"/>
    <property type="match status" value="1"/>
</dbReference>